<dbReference type="InterPro" id="IPR016047">
    <property type="entry name" value="M23ase_b-sheet_dom"/>
</dbReference>
<feature type="domain" description="M23ase beta-sheet core" evidence="3">
    <location>
        <begin position="204"/>
        <end position="298"/>
    </location>
</feature>
<dbReference type="InterPro" id="IPR011055">
    <property type="entry name" value="Dup_hybrid_motif"/>
</dbReference>
<dbReference type="HOGENOM" id="CLU_029425_2_2_6"/>
<dbReference type="KEGG" id="xfs:D934_13135"/>
<feature type="transmembrane region" description="Helical" evidence="2">
    <location>
        <begin position="32"/>
        <end position="56"/>
    </location>
</feature>
<dbReference type="PANTHER" id="PTHR21666:SF291">
    <property type="entry name" value="STAGE II SPORULATION PROTEIN Q"/>
    <property type="match status" value="1"/>
</dbReference>
<dbReference type="PATRIC" id="fig|155920.8.peg.3110"/>
<dbReference type="CDD" id="cd12797">
    <property type="entry name" value="M23_peptidase"/>
    <property type="match status" value="1"/>
</dbReference>
<dbReference type="FunFam" id="2.70.70.10:FF:000006">
    <property type="entry name" value="M23 family peptidase"/>
    <property type="match status" value="1"/>
</dbReference>
<keyword evidence="1" id="KW-0175">Coiled coil</keyword>
<protein>
    <submittedName>
        <fullName evidence="4">Membrane protein</fullName>
    </submittedName>
</protein>
<proteinExistence type="predicted"/>
<keyword evidence="2" id="KW-1133">Transmembrane helix</keyword>
<dbReference type="SUPFAM" id="SSF51261">
    <property type="entry name" value="Duplicated hybrid motif"/>
    <property type="match status" value="1"/>
</dbReference>
<evidence type="ECO:0000256" key="1">
    <source>
        <dbReference type="SAM" id="Coils"/>
    </source>
</evidence>
<dbReference type="RefSeq" id="WP_024748919.1">
    <property type="nucleotide sequence ID" value="NZ_CP006696.1"/>
</dbReference>
<dbReference type="InterPro" id="IPR050570">
    <property type="entry name" value="Cell_wall_metabolism_enzyme"/>
</dbReference>
<feature type="coiled-coil region" evidence="1">
    <location>
        <begin position="58"/>
        <end position="103"/>
    </location>
</feature>
<reference evidence="4 5" key="1">
    <citation type="submission" date="2013-08" db="EMBL/GenBank/DDBJ databases">
        <authorList>
            <person name="Stouthamer R."/>
            <person name="Nunney L."/>
        </authorList>
    </citation>
    <scope>NUCLEOTIDE SEQUENCE [LARGE SCALE GENOMIC DNA]</scope>
    <source>
        <strain evidence="5">ann-1</strain>
    </source>
</reference>
<dbReference type="Pfam" id="PF01551">
    <property type="entry name" value="Peptidase_M23"/>
    <property type="match status" value="1"/>
</dbReference>
<dbReference type="Gene3D" id="2.70.70.10">
    <property type="entry name" value="Glucose Permease (Domain IIA)"/>
    <property type="match status" value="1"/>
</dbReference>
<evidence type="ECO:0000313" key="4">
    <source>
        <dbReference type="EMBL" id="AIC10798.1"/>
    </source>
</evidence>
<dbReference type="Proteomes" id="UP000027215">
    <property type="component" value="Chromosome"/>
</dbReference>
<keyword evidence="2" id="KW-0812">Transmembrane</keyword>
<name>A0A060H5E2_XYLFS</name>
<sequence length="319" mass="34494">MALVRRIKLKSYETRFERSVRRFRDFSEERPFIVLGAVLGIGLLSGIGTGAALGMVSNVRLQAKVQQQRAELEHIRGTSKAQVNALAARLGELQAQANRLNALGARLTEMGKLGNGEFNFEAPVGVGGPETPANDMPVQDLKESLGQLEQQFSSSGQQLSVLASLLFNNQLEQNAVPSRAPVRNSYITSNFGRRADPFNGGVAEHKGVDFHASVGSSVMAVADGVVSYAGYRNGYGNVVDVDHSNGYLTRYAHNSRLTVKVGDLVRTGQEVAKAGSSGRSTGAHVHFEVWKDGVVMNPIKFLGNPRGLQWASTNMVERQ</sequence>
<dbReference type="GO" id="GO:0004222">
    <property type="term" value="F:metalloendopeptidase activity"/>
    <property type="evidence" value="ECO:0007669"/>
    <property type="project" value="TreeGrafter"/>
</dbReference>
<keyword evidence="2" id="KW-0472">Membrane</keyword>
<evidence type="ECO:0000256" key="2">
    <source>
        <dbReference type="SAM" id="Phobius"/>
    </source>
</evidence>
<dbReference type="PANTHER" id="PTHR21666">
    <property type="entry name" value="PEPTIDASE-RELATED"/>
    <property type="match status" value="1"/>
</dbReference>
<organism evidence="4 5">
    <name type="scientific">Xylella fastidiosa subsp. sandyi Ann-1</name>
    <dbReference type="NCBI Taxonomy" id="155920"/>
    <lineage>
        <taxon>Bacteria</taxon>
        <taxon>Pseudomonadati</taxon>
        <taxon>Pseudomonadota</taxon>
        <taxon>Gammaproteobacteria</taxon>
        <taxon>Lysobacterales</taxon>
        <taxon>Lysobacteraceae</taxon>
        <taxon>Xylella</taxon>
    </lineage>
</organism>
<dbReference type="AlphaFoldDB" id="A0A060H5E2"/>
<gene>
    <name evidence="4" type="ORF">D934_13135</name>
</gene>
<dbReference type="EMBL" id="CP006696">
    <property type="protein sequence ID" value="AIC10798.1"/>
    <property type="molecule type" value="Genomic_DNA"/>
</dbReference>
<evidence type="ECO:0000313" key="5">
    <source>
        <dbReference type="Proteomes" id="UP000027215"/>
    </source>
</evidence>
<evidence type="ECO:0000259" key="3">
    <source>
        <dbReference type="Pfam" id="PF01551"/>
    </source>
</evidence>
<accession>A0A060H5E2</accession>